<dbReference type="Proteomes" id="UP001296104">
    <property type="component" value="Unassembled WGS sequence"/>
</dbReference>
<feature type="transmembrane region" description="Helical" evidence="2">
    <location>
        <begin position="415"/>
        <end position="436"/>
    </location>
</feature>
<feature type="transmembrane region" description="Helical" evidence="2">
    <location>
        <begin position="272"/>
        <end position="293"/>
    </location>
</feature>
<reference evidence="3" key="1">
    <citation type="submission" date="2023-11" db="EMBL/GenBank/DDBJ databases">
        <authorList>
            <person name="Alioto T."/>
            <person name="Alioto T."/>
            <person name="Gomez Garrido J."/>
        </authorList>
    </citation>
    <scope>NUCLEOTIDE SEQUENCE</scope>
</reference>
<gene>
    <name evidence="3" type="ORF">LECACI_7A001628</name>
</gene>
<feature type="transmembrane region" description="Helical" evidence="2">
    <location>
        <begin position="386"/>
        <end position="409"/>
    </location>
</feature>
<evidence type="ECO:0000313" key="3">
    <source>
        <dbReference type="EMBL" id="CAK3849009.1"/>
    </source>
</evidence>
<feature type="compositionally biased region" description="Polar residues" evidence="1">
    <location>
        <begin position="49"/>
        <end position="59"/>
    </location>
</feature>
<dbReference type="EMBL" id="CAVMBE010000006">
    <property type="protein sequence ID" value="CAK3849009.1"/>
    <property type="molecule type" value="Genomic_DNA"/>
</dbReference>
<feature type="region of interest" description="Disordered" evidence="1">
    <location>
        <begin position="1"/>
        <end position="159"/>
    </location>
</feature>
<keyword evidence="4" id="KW-1185">Reference proteome</keyword>
<dbReference type="AlphaFoldDB" id="A0AAI9E847"/>
<feature type="transmembrane region" description="Helical" evidence="2">
    <location>
        <begin position="192"/>
        <end position="217"/>
    </location>
</feature>
<keyword evidence="2" id="KW-1133">Transmembrane helix</keyword>
<protein>
    <submittedName>
        <fullName evidence="3">Uncharacterized protein</fullName>
    </submittedName>
</protein>
<evidence type="ECO:0000256" key="2">
    <source>
        <dbReference type="SAM" id="Phobius"/>
    </source>
</evidence>
<dbReference type="PANTHER" id="PTHR42024:SF1">
    <property type="entry name" value="AMINO ACID PERMEASE_ SLC12A DOMAIN-CONTAINING PROTEIN"/>
    <property type="match status" value="1"/>
</dbReference>
<feature type="compositionally biased region" description="Basic and acidic residues" evidence="1">
    <location>
        <begin position="76"/>
        <end position="97"/>
    </location>
</feature>
<accession>A0AAI9E847</accession>
<evidence type="ECO:0000256" key="1">
    <source>
        <dbReference type="SAM" id="MobiDB-lite"/>
    </source>
</evidence>
<organism evidence="3 4">
    <name type="scientific">Lecanosticta acicola</name>
    <dbReference type="NCBI Taxonomy" id="111012"/>
    <lineage>
        <taxon>Eukaryota</taxon>
        <taxon>Fungi</taxon>
        <taxon>Dikarya</taxon>
        <taxon>Ascomycota</taxon>
        <taxon>Pezizomycotina</taxon>
        <taxon>Dothideomycetes</taxon>
        <taxon>Dothideomycetidae</taxon>
        <taxon>Mycosphaerellales</taxon>
        <taxon>Mycosphaerellaceae</taxon>
        <taxon>Lecanosticta</taxon>
    </lineage>
</organism>
<name>A0AAI9E847_9PEZI</name>
<proteinExistence type="predicted"/>
<keyword evidence="2" id="KW-0472">Membrane</keyword>
<feature type="transmembrane region" description="Helical" evidence="2">
    <location>
        <begin position="229"/>
        <end position="251"/>
    </location>
</feature>
<sequence length="481" mass="53929">MNEDPKKHDFDQRHDGPFEAAQADPEKPGRPSLQTSLLPAPQRHVSEPLQDTGTTSPSSAPDGIPGKTRKSVQLPRKSEQLVRKSEQLVRKSEDPGRPPRTSTAMSRSGRPSRDFDIRRDGPYGRPSLNMQRRRSSGTGMSTAEPAEARDGREGSIAPDPAMLEAMPTSAEEQAAYEPEPPPLNYNLWERKWFIVLFWSMIIIDVVGQPIALYFGLWYGLTRKQLSANAVFSIVTAAIGGVSIFEYVLRFWRLFKKGSTCRVIGARRMYLDWFHWNFSLGWAIIMIELIVGTIPENPPIRLLSMPLASMLYAFGTELLIVDTLRYFQIPSPCRMSSIPKGAQLRPAIYTVIEDVIAVDGSGGTAYREALNKRYESSHMFRAMLRRLGIFWSFGAEGMAVVTTILVFTITGEAAYVVGWSAPFAWAGIWTLLTIWYVKGQLKQEKKAWAEEIAEKQGAIAMMSREGNSLRDANSSRELNSME</sequence>
<feature type="compositionally biased region" description="Basic and acidic residues" evidence="1">
    <location>
        <begin position="1"/>
        <end position="17"/>
    </location>
</feature>
<feature type="transmembrane region" description="Helical" evidence="2">
    <location>
        <begin position="299"/>
        <end position="320"/>
    </location>
</feature>
<comment type="caution">
    <text evidence="3">The sequence shown here is derived from an EMBL/GenBank/DDBJ whole genome shotgun (WGS) entry which is preliminary data.</text>
</comment>
<evidence type="ECO:0000313" key="4">
    <source>
        <dbReference type="Proteomes" id="UP001296104"/>
    </source>
</evidence>
<dbReference type="PANTHER" id="PTHR42024">
    <property type="entry name" value="AMINO ACID PERMEASE_ SLC12A DOMAIN-CONTAINING PROTEIN"/>
    <property type="match status" value="1"/>
</dbReference>
<feature type="compositionally biased region" description="Basic and acidic residues" evidence="1">
    <location>
        <begin position="111"/>
        <end position="122"/>
    </location>
</feature>
<keyword evidence="2" id="KW-0812">Transmembrane</keyword>